<comment type="caution">
    <text evidence="1">The sequence shown here is derived from an EMBL/GenBank/DDBJ whole genome shotgun (WGS) entry which is preliminary data.</text>
</comment>
<name>A0AAX6H5Q8_IRIPA</name>
<proteinExistence type="predicted"/>
<sequence>MDGVPYLINKRLPIKKILPRVSSYVHQVPLNLHSVLLPLRGDSHCISTIDKSCILIPLNFCFDVSTTIYHAHITPVGFSSQNLLPAPPVRRRMIGPQNYPNLLPVLPVRRRIIGP</sequence>
<protein>
    <submittedName>
        <fullName evidence="1">Uncharacterized protein</fullName>
    </submittedName>
</protein>
<evidence type="ECO:0000313" key="1">
    <source>
        <dbReference type="EMBL" id="KAJ6836122.1"/>
    </source>
</evidence>
<reference evidence="1" key="1">
    <citation type="journal article" date="2023" name="GigaByte">
        <title>Genome assembly of the bearded iris, Iris pallida Lam.</title>
        <authorList>
            <person name="Bruccoleri R.E."/>
            <person name="Oakeley E.J."/>
            <person name="Faust A.M.E."/>
            <person name="Altorfer M."/>
            <person name="Dessus-Babus S."/>
            <person name="Burckhardt D."/>
            <person name="Oertli M."/>
            <person name="Naumann U."/>
            <person name="Petersen F."/>
            <person name="Wong J."/>
        </authorList>
    </citation>
    <scope>NUCLEOTIDE SEQUENCE</scope>
    <source>
        <strain evidence="1">GSM-AAB239-AS_SAM_17_03QT</strain>
    </source>
</reference>
<dbReference type="Proteomes" id="UP001140949">
    <property type="component" value="Unassembled WGS sequence"/>
</dbReference>
<organism evidence="1 2">
    <name type="scientific">Iris pallida</name>
    <name type="common">Sweet iris</name>
    <dbReference type="NCBI Taxonomy" id="29817"/>
    <lineage>
        <taxon>Eukaryota</taxon>
        <taxon>Viridiplantae</taxon>
        <taxon>Streptophyta</taxon>
        <taxon>Embryophyta</taxon>
        <taxon>Tracheophyta</taxon>
        <taxon>Spermatophyta</taxon>
        <taxon>Magnoliopsida</taxon>
        <taxon>Liliopsida</taxon>
        <taxon>Asparagales</taxon>
        <taxon>Iridaceae</taxon>
        <taxon>Iridoideae</taxon>
        <taxon>Irideae</taxon>
        <taxon>Iris</taxon>
    </lineage>
</organism>
<keyword evidence="2" id="KW-1185">Reference proteome</keyword>
<evidence type="ECO:0000313" key="2">
    <source>
        <dbReference type="Proteomes" id="UP001140949"/>
    </source>
</evidence>
<dbReference type="EMBL" id="JANAVB010012424">
    <property type="protein sequence ID" value="KAJ6836122.1"/>
    <property type="molecule type" value="Genomic_DNA"/>
</dbReference>
<gene>
    <name evidence="1" type="ORF">M6B38_328730</name>
</gene>
<dbReference type="AlphaFoldDB" id="A0AAX6H5Q8"/>
<accession>A0AAX6H5Q8</accession>
<reference evidence="1" key="2">
    <citation type="submission" date="2023-04" db="EMBL/GenBank/DDBJ databases">
        <authorList>
            <person name="Bruccoleri R.E."/>
            <person name="Oakeley E.J."/>
            <person name="Faust A.-M."/>
            <person name="Dessus-Babus S."/>
            <person name="Altorfer M."/>
            <person name="Burckhardt D."/>
            <person name="Oertli M."/>
            <person name="Naumann U."/>
            <person name="Petersen F."/>
            <person name="Wong J."/>
        </authorList>
    </citation>
    <scope>NUCLEOTIDE SEQUENCE</scope>
    <source>
        <strain evidence="1">GSM-AAB239-AS_SAM_17_03QT</strain>
        <tissue evidence="1">Leaf</tissue>
    </source>
</reference>